<feature type="compositionally biased region" description="Pro residues" evidence="1">
    <location>
        <begin position="115"/>
        <end position="126"/>
    </location>
</feature>
<name>A0ABU6WI35_9FABA</name>
<evidence type="ECO:0000313" key="3">
    <source>
        <dbReference type="Proteomes" id="UP001341840"/>
    </source>
</evidence>
<feature type="compositionally biased region" description="Polar residues" evidence="1">
    <location>
        <begin position="37"/>
        <end position="48"/>
    </location>
</feature>
<dbReference type="Proteomes" id="UP001341840">
    <property type="component" value="Unassembled WGS sequence"/>
</dbReference>
<protein>
    <submittedName>
        <fullName evidence="2">Uncharacterized protein</fullName>
    </submittedName>
</protein>
<keyword evidence="3" id="KW-1185">Reference proteome</keyword>
<feature type="region of interest" description="Disordered" evidence="1">
    <location>
        <begin position="1"/>
        <end position="144"/>
    </location>
</feature>
<accession>A0ABU6WI35</accession>
<dbReference type="EMBL" id="JASCZI010181641">
    <property type="protein sequence ID" value="MED6185076.1"/>
    <property type="molecule type" value="Genomic_DNA"/>
</dbReference>
<proteinExistence type="predicted"/>
<evidence type="ECO:0000256" key="1">
    <source>
        <dbReference type="SAM" id="MobiDB-lite"/>
    </source>
</evidence>
<feature type="compositionally biased region" description="Polar residues" evidence="1">
    <location>
        <begin position="127"/>
        <end position="144"/>
    </location>
</feature>
<comment type="caution">
    <text evidence="2">The sequence shown here is derived from an EMBL/GenBank/DDBJ whole genome shotgun (WGS) entry which is preliminary data.</text>
</comment>
<reference evidence="2 3" key="1">
    <citation type="journal article" date="2023" name="Plants (Basel)">
        <title>Bridging the Gap: Combining Genomics and Transcriptomics Approaches to Understand Stylosanthes scabra, an Orphan Legume from the Brazilian Caatinga.</title>
        <authorList>
            <person name="Ferreira-Neto J.R.C."/>
            <person name="da Silva M.D."/>
            <person name="Binneck E."/>
            <person name="de Melo N.F."/>
            <person name="da Silva R.H."/>
            <person name="de Melo A.L.T.M."/>
            <person name="Pandolfi V."/>
            <person name="Bustamante F.O."/>
            <person name="Brasileiro-Vidal A.C."/>
            <person name="Benko-Iseppon A.M."/>
        </authorList>
    </citation>
    <scope>NUCLEOTIDE SEQUENCE [LARGE SCALE GENOMIC DNA]</scope>
    <source>
        <tissue evidence="2">Leaves</tissue>
    </source>
</reference>
<gene>
    <name evidence="2" type="ORF">PIB30_053534</name>
</gene>
<organism evidence="2 3">
    <name type="scientific">Stylosanthes scabra</name>
    <dbReference type="NCBI Taxonomy" id="79078"/>
    <lineage>
        <taxon>Eukaryota</taxon>
        <taxon>Viridiplantae</taxon>
        <taxon>Streptophyta</taxon>
        <taxon>Embryophyta</taxon>
        <taxon>Tracheophyta</taxon>
        <taxon>Spermatophyta</taxon>
        <taxon>Magnoliopsida</taxon>
        <taxon>eudicotyledons</taxon>
        <taxon>Gunneridae</taxon>
        <taxon>Pentapetalae</taxon>
        <taxon>rosids</taxon>
        <taxon>fabids</taxon>
        <taxon>Fabales</taxon>
        <taxon>Fabaceae</taxon>
        <taxon>Papilionoideae</taxon>
        <taxon>50 kb inversion clade</taxon>
        <taxon>dalbergioids sensu lato</taxon>
        <taxon>Dalbergieae</taxon>
        <taxon>Pterocarpus clade</taxon>
        <taxon>Stylosanthes</taxon>
    </lineage>
</organism>
<evidence type="ECO:0000313" key="2">
    <source>
        <dbReference type="EMBL" id="MED6185076.1"/>
    </source>
</evidence>
<sequence length="219" mass="23739">MKEVGTVSGVKDANPHKEKSVIPGTHFVVLHEETVIEDSSNSHLAPNKTTNNNATREETARASVAISSPRPQPSPKNAIPTKDSNKNPTAQKVPGPKRMPHYEKPLAHNSDITNPAPPRMTHPVPPQNTNVSPIAPNSNPNLHITTESARNLNCKIPGESMVPESVEIEEAISDNPEPKPPDLYTRESEAMVETGLMVEQKLWSDANGEGSSLMEGMET</sequence>